<protein>
    <submittedName>
        <fullName evidence="1">Uncharacterized protein</fullName>
    </submittedName>
</protein>
<accession>A0A511UUZ4</accession>
<evidence type="ECO:0000313" key="2">
    <source>
        <dbReference type="Proteomes" id="UP000321303"/>
    </source>
</evidence>
<dbReference type="OrthoDB" id="3034864at2"/>
<keyword evidence="2" id="KW-1185">Reference proteome</keyword>
<evidence type="ECO:0000313" key="1">
    <source>
        <dbReference type="EMBL" id="GEN29751.1"/>
    </source>
</evidence>
<sequence length="227" mass="26085">MVEFNFTGLHPTFLEALQRHEPSIAFALQEGEGRFVFFFFLKTDSRGNIKWGDLELFIFLARTQTMLRFKLLGNHKNAGDFKIRLNKNDEQKIREELGIQGNPNSPAFDLGRFLAKLNDNIPITIPLKNKIAEIKQHENAVKDHCREYIEEAQKIYLIRLGPVTNGGKPREETLRKLYMIDASADDITSLISDLKQIKWTAYWTASESKGKSFSAIFDKFSQAQKNA</sequence>
<proteinExistence type="predicted"/>
<dbReference type="EMBL" id="BJXV01000038">
    <property type="protein sequence ID" value="GEN29751.1"/>
    <property type="molecule type" value="Genomic_DNA"/>
</dbReference>
<name>A0A511UUZ4_9GAMM</name>
<organism evidence="1 2">
    <name type="scientific">Halovibrio variabilis</name>
    <dbReference type="NCBI Taxonomy" id="31910"/>
    <lineage>
        <taxon>Bacteria</taxon>
        <taxon>Pseudomonadati</taxon>
        <taxon>Pseudomonadota</taxon>
        <taxon>Gammaproteobacteria</taxon>
        <taxon>Oceanospirillales</taxon>
        <taxon>Halomonadaceae</taxon>
        <taxon>Halovibrio</taxon>
    </lineage>
</organism>
<comment type="caution">
    <text evidence="1">The sequence shown here is derived from an EMBL/GenBank/DDBJ whole genome shotgun (WGS) entry which is preliminary data.</text>
</comment>
<gene>
    <name evidence="1" type="ORF">HVA01_33970</name>
</gene>
<reference evidence="1 2" key="1">
    <citation type="submission" date="2019-07" db="EMBL/GenBank/DDBJ databases">
        <title>Whole genome shotgun sequence of Halomonas variabilis NBRC 102410.</title>
        <authorList>
            <person name="Hosoyama A."/>
            <person name="Uohara A."/>
            <person name="Ohji S."/>
            <person name="Ichikawa N."/>
        </authorList>
    </citation>
    <scope>NUCLEOTIDE SEQUENCE [LARGE SCALE GENOMIC DNA]</scope>
    <source>
        <strain evidence="1 2">NBRC 102410</strain>
    </source>
</reference>
<dbReference type="AlphaFoldDB" id="A0A511UUZ4"/>
<dbReference type="RefSeq" id="WP_146876689.1">
    <property type="nucleotide sequence ID" value="NZ_BJXV01000038.1"/>
</dbReference>
<dbReference type="Proteomes" id="UP000321303">
    <property type="component" value="Unassembled WGS sequence"/>
</dbReference>